<dbReference type="InterPro" id="IPR001501">
    <property type="entry name" value="Ni-dep_hyd_lsu"/>
</dbReference>
<evidence type="ECO:0000256" key="1">
    <source>
        <dbReference type="ARBA" id="ARBA00023002"/>
    </source>
</evidence>
<dbReference type="Pfam" id="PF00374">
    <property type="entry name" value="NiFeSe_Hases"/>
    <property type="match status" value="1"/>
</dbReference>
<keyword evidence="2" id="KW-0520">NAD</keyword>
<accession>A0ABD8A8M5</accession>
<dbReference type="AlphaFoldDB" id="A0ABD8A8M5"/>
<dbReference type="Gene3D" id="1.10.645.10">
    <property type="entry name" value="Cytochrome-c3 Hydrogenase, chain B"/>
    <property type="match status" value="1"/>
</dbReference>
<dbReference type="InterPro" id="IPR001268">
    <property type="entry name" value="NADH_UbQ_OxRdtase_30kDa_su"/>
</dbReference>
<name>A0ABD8A8M5_9EURY</name>
<keyword evidence="3" id="KW-0408">Iron</keyword>
<protein>
    <submittedName>
        <fullName evidence="7">NADH-quinone oxidoreductase subunit C</fullName>
        <ecNumber evidence="7">1.6.5.9</ecNumber>
    </submittedName>
</protein>
<evidence type="ECO:0000259" key="5">
    <source>
        <dbReference type="Pfam" id="PF00329"/>
    </source>
</evidence>
<keyword evidence="3" id="KW-0460">Magnesium</keyword>
<feature type="binding site" evidence="3">
    <location>
        <position position="215"/>
    </location>
    <ligand>
        <name>Ni(2+)</name>
        <dbReference type="ChEBI" id="CHEBI:49786"/>
    </ligand>
</feature>
<dbReference type="Proteomes" id="UP001626603">
    <property type="component" value="Chromosome"/>
</dbReference>
<gene>
    <name evidence="7" type="ORF">R6Y95_08350</name>
</gene>
<comment type="cofactor">
    <cofactor evidence="3">
        <name>Ni(2+)</name>
        <dbReference type="ChEBI" id="CHEBI:49786"/>
    </cofactor>
</comment>
<proteinExistence type="predicted"/>
<feature type="binding site" evidence="3">
    <location>
        <position position="212"/>
    </location>
    <ligand>
        <name>Ni(2+)</name>
        <dbReference type="ChEBI" id="CHEBI:49786"/>
    </ligand>
</feature>
<keyword evidence="8" id="KW-1185">Reference proteome</keyword>
<evidence type="ECO:0000313" key="8">
    <source>
        <dbReference type="Proteomes" id="UP001626603"/>
    </source>
</evidence>
<feature type="region of interest" description="Disordered" evidence="4">
    <location>
        <begin position="120"/>
        <end position="144"/>
    </location>
</feature>
<dbReference type="InterPro" id="IPR052197">
    <property type="entry name" value="ComplexI_49kDa-like"/>
</dbReference>
<dbReference type="Pfam" id="PF00346">
    <property type="entry name" value="Complex1_49kDa"/>
    <property type="match status" value="2"/>
</dbReference>
<feature type="domain" description="NADH-quinone oxidoreductase subunit D" evidence="6">
    <location>
        <begin position="436"/>
        <end position="509"/>
    </location>
</feature>
<dbReference type="InterPro" id="IPR001135">
    <property type="entry name" value="NADH_Q_OxRdtase_suD"/>
</dbReference>
<dbReference type="GO" id="GO:0050136">
    <property type="term" value="F:NADH dehydrogenase (quinone) (non-electrogenic) activity"/>
    <property type="evidence" value="ECO:0007669"/>
    <property type="project" value="UniProtKB-EC"/>
</dbReference>
<evidence type="ECO:0000256" key="4">
    <source>
        <dbReference type="SAM" id="MobiDB-lite"/>
    </source>
</evidence>
<evidence type="ECO:0000259" key="6">
    <source>
        <dbReference type="Pfam" id="PF00346"/>
    </source>
</evidence>
<feature type="binding site" evidence="3">
    <location>
        <position position="506"/>
    </location>
    <ligand>
        <name>Fe cation</name>
        <dbReference type="ChEBI" id="CHEBI:24875"/>
    </ligand>
</feature>
<dbReference type="EMBL" id="CP137641">
    <property type="protein sequence ID" value="WOX55470.1"/>
    <property type="molecule type" value="Genomic_DNA"/>
</dbReference>
<dbReference type="Gene3D" id="3.30.460.80">
    <property type="entry name" value="NADH:ubiquinone oxidoreductase, 30kDa subunit"/>
    <property type="match status" value="1"/>
</dbReference>
<keyword evidence="3" id="KW-0479">Metal-binding</keyword>
<evidence type="ECO:0000313" key="7">
    <source>
        <dbReference type="EMBL" id="WOX55470.1"/>
    </source>
</evidence>
<evidence type="ECO:0000256" key="3">
    <source>
        <dbReference type="PIRSR" id="PIRSR601501-1"/>
    </source>
</evidence>
<dbReference type="InterPro" id="IPR037232">
    <property type="entry name" value="NADH_quin_OxRdtase_su_C/D-like"/>
</dbReference>
<feature type="compositionally biased region" description="Basic and acidic residues" evidence="4">
    <location>
        <begin position="120"/>
        <end position="134"/>
    </location>
</feature>
<reference evidence="7 8" key="1">
    <citation type="submission" date="2023-10" db="EMBL/GenBank/DDBJ databases">
        <title>The complete genome sequence of Methanoculleus palmolei DSM 4273.</title>
        <authorList>
            <person name="Lai S.-J."/>
            <person name="You Y.-T."/>
            <person name="Chen S.-C."/>
        </authorList>
    </citation>
    <scope>NUCLEOTIDE SEQUENCE [LARGE SCALE GENOMIC DNA]</scope>
    <source>
        <strain evidence="7 8">DSM 4273</strain>
    </source>
</reference>
<keyword evidence="1 7" id="KW-0560">Oxidoreductase</keyword>
<sequence length="526" mass="58861">MSEKKPSLEVTEIPADKISAEVSSLLNRGARMLYASGVDMGVPGIRIDYYFTFDDEIPGRNLALRTFVNRKKPVIESVTPITTQADWAEREMIEFLGVEVKNHPDPRHLWLPLNWEDMHTSTRQQQDPRSERIDTGPTAHPPHDNIFTKQLSVVPYGPYHPALIESNYLKMSVEDEIVRDADLKLGFNHRSIIKLMERRDYYKDLFLAERICGFCNVHHSLTFAQAVEEIGGIAISKKARYVRTLLGEMERMKSHILAIGLMGDLAGFRTMLMHAIRIREDILDSLEVMSGQRISHGIITLGGIRNDVTPVHTDVILSKLQDLKKSVPEYFDQCLANDVFTGRLRTIGVLTPDAARESGAVGPIARGSGLNLDIRKNLPYAAYEDVDWDVVTENGGDCFARMQVRMREVLMSLHICEQCCDVIRSSPSEPVPLVHELPCGEGFSRTEPPRGELLYHVASNGTNTPDFVRLRVPTFPNVRIMLNLIKGSTIGDVPVIIGSIDPCFSCTDRVTTLTPQETVTPGSEGS</sequence>
<dbReference type="SUPFAM" id="SSF143243">
    <property type="entry name" value="Nqo5-like"/>
    <property type="match status" value="1"/>
</dbReference>
<dbReference type="PANTHER" id="PTHR43485:SF1">
    <property type="entry name" value="FORMATE HYDROGENLYASE SUBUNIT 5-RELATED"/>
    <property type="match status" value="1"/>
</dbReference>
<feature type="binding site" evidence="3">
    <location>
        <position position="470"/>
    </location>
    <ligand>
        <name>Mg(2+)</name>
        <dbReference type="ChEBI" id="CHEBI:18420"/>
    </ligand>
</feature>
<feature type="domain" description="NADH-quinone oxidoreductase subunit D" evidence="6">
    <location>
        <begin position="267"/>
        <end position="426"/>
    </location>
</feature>
<evidence type="ECO:0000256" key="2">
    <source>
        <dbReference type="ARBA" id="ARBA00023027"/>
    </source>
</evidence>
<keyword evidence="3" id="KW-0533">Nickel</keyword>
<feature type="binding site" evidence="3">
    <location>
        <position position="215"/>
    </location>
    <ligand>
        <name>Fe cation</name>
        <dbReference type="ChEBI" id="CHEBI:24875"/>
    </ligand>
</feature>
<dbReference type="Pfam" id="PF00329">
    <property type="entry name" value="Complex1_30kDa"/>
    <property type="match status" value="1"/>
</dbReference>
<dbReference type="InterPro" id="IPR029014">
    <property type="entry name" value="NiFe-Hase_large"/>
</dbReference>
<feature type="binding site" evidence="3">
    <location>
        <position position="503"/>
    </location>
    <ligand>
        <name>Ni(2+)</name>
        <dbReference type="ChEBI" id="CHEBI:49786"/>
    </ligand>
</feature>
<dbReference type="PANTHER" id="PTHR43485">
    <property type="entry name" value="HYDROGENASE-4 COMPONENT G"/>
    <property type="match status" value="1"/>
</dbReference>
<dbReference type="EC" id="1.6.5.9" evidence="7"/>
<comment type="cofactor">
    <cofactor evidence="3">
        <name>Fe cation</name>
        <dbReference type="ChEBI" id="CHEBI:24875"/>
    </cofactor>
</comment>
<dbReference type="SUPFAM" id="SSF56762">
    <property type="entry name" value="HydB/Nqo4-like"/>
    <property type="match status" value="1"/>
</dbReference>
<feature type="domain" description="NADH:ubiquinone oxidoreductase 30kDa subunit" evidence="5">
    <location>
        <begin position="14"/>
        <end position="117"/>
    </location>
</feature>
<organism evidence="7 8">
    <name type="scientific">Methanoculleus palmolei</name>
    <dbReference type="NCBI Taxonomy" id="72612"/>
    <lineage>
        <taxon>Archaea</taxon>
        <taxon>Methanobacteriati</taxon>
        <taxon>Methanobacteriota</taxon>
        <taxon>Stenosarchaea group</taxon>
        <taxon>Methanomicrobia</taxon>
        <taxon>Methanomicrobiales</taxon>
        <taxon>Methanomicrobiaceae</taxon>
        <taxon>Methanoculleus</taxon>
    </lineage>
</organism>